<name>A0ACD5WRI6_AVESA</name>
<evidence type="ECO:0000313" key="1">
    <source>
        <dbReference type="EnsemblPlants" id="AVESA.00010b.r2.4CG1271500.1.CDS"/>
    </source>
</evidence>
<organism evidence="1 2">
    <name type="scientific">Avena sativa</name>
    <name type="common">Oat</name>
    <dbReference type="NCBI Taxonomy" id="4498"/>
    <lineage>
        <taxon>Eukaryota</taxon>
        <taxon>Viridiplantae</taxon>
        <taxon>Streptophyta</taxon>
        <taxon>Embryophyta</taxon>
        <taxon>Tracheophyta</taxon>
        <taxon>Spermatophyta</taxon>
        <taxon>Magnoliopsida</taxon>
        <taxon>Liliopsida</taxon>
        <taxon>Poales</taxon>
        <taxon>Poaceae</taxon>
        <taxon>BOP clade</taxon>
        <taxon>Pooideae</taxon>
        <taxon>Poodae</taxon>
        <taxon>Poeae</taxon>
        <taxon>Poeae Chloroplast Group 1 (Aveneae type)</taxon>
        <taxon>Aveninae</taxon>
        <taxon>Avena</taxon>
    </lineage>
</organism>
<dbReference type="EnsemblPlants" id="AVESA.00010b.r2.4CG1271500.1">
    <property type="protein sequence ID" value="AVESA.00010b.r2.4CG1271500.1.CDS"/>
    <property type="gene ID" value="AVESA.00010b.r2.4CG1271500"/>
</dbReference>
<protein>
    <submittedName>
        <fullName evidence="1">Uncharacterized protein</fullName>
    </submittedName>
</protein>
<reference evidence="1" key="2">
    <citation type="submission" date="2025-09" db="UniProtKB">
        <authorList>
            <consortium name="EnsemblPlants"/>
        </authorList>
    </citation>
    <scope>IDENTIFICATION</scope>
</reference>
<evidence type="ECO:0000313" key="2">
    <source>
        <dbReference type="Proteomes" id="UP001732700"/>
    </source>
</evidence>
<sequence length="609" mass="66366">MAAPGRRGSPVAALAVGVAATLLVSFSVRPAAAQQQGEDKGEKEAQRYNFRFVRHARDAPLVSHFNYIVVGGGTAGCPLAATLSEHSRVLLLERGGYPYGNRNVSSEYHFADALADTSPRSPAQRFVSEDGVVNARARVLGGGSCLNAGFYTRASGEYVRAAGWDARLVNASYRWVEKELVFRPDVPKWQCALREGLLQAGVTPDNGYTLDHVPGTKIGGTIFDSTGRRHTAADFLRSADPRRLTVFLHATVSQILFRHREGSAKPVAYGVVFADPMGVQHRVYLRDGEKCEVILAAGTLGSPQLLMLSGVGPRGHLEKHGIRAVLDHPMVGQGVADNPMNSVFVPSPVPVTLSLVQIVGVTRFGSFIEGISGSQFGIPLHARGSRRRSHTFGMFSPMTGQLGALPPSERTPEAMRRAADAMRGLDRRAFRGGFILEKILGPLSTGHIELRSTDPRANPAVTFNYFKDPKDVERCARGIQTIERVARSRAFSRFTYANANATAMDAVFDRATLANFLNLLPRHPGDTRPLQQYCRDTVMTIWHYHGGCHVGPVVDQEYRVVGVEGLRVVDSSTFKYSPGTNPQATVMMLGRYMGLKIQKEALTGKNDEE</sequence>
<accession>A0ACD5WRI6</accession>
<reference evidence="1" key="1">
    <citation type="submission" date="2021-05" db="EMBL/GenBank/DDBJ databases">
        <authorList>
            <person name="Scholz U."/>
            <person name="Mascher M."/>
            <person name="Fiebig A."/>
        </authorList>
    </citation>
    <scope>NUCLEOTIDE SEQUENCE [LARGE SCALE GENOMIC DNA]</scope>
</reference>
<proteinExistence type="predicted"/>
<dbReference type="Proteomes" id="UP001732700">
    <property type="component" value="Chromosome 4C"/>
</dbReference>
<keyword evidence="2" id="KW-1185">Reference proteome</keyword>